<sequence length="126" mass="13966">MTTQDAATEDEIVALLHEQHAALVEGSTERLGAILADGFIAVHITGQKQTRDDWLAQVSSGRMRYHGIRETSAFVELAGDRARILSRAEVDATIWGSRAVWPLESQTDVVRSDGAWRIVRSRSTTY</sequence>
<reference evidence="3" key="1">
    <citation type="submission" date="2019-12" db="EMBL/GenBank/DDBJ databases">
        <title>Complete and draft genome sequences of new strains and members of some known species of the genus Rathayibacter isolated from plants.</title>
        <authorList>
            <person name="Tarlachkov S.V."/>
            <person name="Starodumova I.P."/>
            <person name="Dorofeeva L.V."/>
            <person name="Prisyazhnaya N.V."/>
            <person name="Leyn S."/>
            <person name="Zlamal J."/>
            <person name="Elan M."/>
            <person name="Osterman A.L."/>
            <person name="Nadler S."/>
            <person name="Subbotin S.A."/>
            <person name="Evtushenko L.I."/>
        </authorList>
    </citation>
    <scope>NUCLEOTIDE SEQUENCE [LARGE SCALE GENOMIC DNA]</scope>
    <source>
        <strain evidence="3">VKM Ac-2802</strain>
    </source>
</reference>
<organism evidence="2 3">
    <name type="scientific">Rathayibacter festucae</name>
    <dbReference type="NCBI Taxonomy" id="110937"/>
    <lineage>
        <taxon>Bacteria</taxon>
        <taxon>Bacillati</taxon>
        <taxon>Actinomycetota</taxon>
        <taxon>Actinomycetes</taxon>
        <taxon>Micrococcales</taxon>
        <taxon>Microbacteriaceae</taxon>
        <taxon>Rathayibacter</taxon>
    </lineage>
</organism>
<dbReference type="RefSeq" id="WP_159422683.1">
    <property type="nucleotide sequence ID" value="NZ_CP047180.1"/>
</dbReference>
<dbReference type="Proteomes" id="UP000464597">
    <property type="component" value="Chromosome"/>
</dbReference>
<feature type="domain" description="DUF4440" evidence="1">
    <location>
        <begin position="12"/>
        <end position="118"/>
    </location>
</feature>
<dbReference type="Pfam" id="PF14534">
    <property type="entry name" value="DUF4440"/>
    <property type="match status" value="1"/>
</dbReference>
<dbReference type="EMBL" id="CP047180">
    <property type="protein sequence ID" value="QHC62748.1"/>
    <property type="molecule type" value="Genomic_DNA"/>
</dbReference>
<proteinExistence type="predicted"/>
<dbReference type="InterPro" id="IPR032710">
    <property type="entry name" value="NTF2-like_dom_sf"/>
</dbReference>
<dbReference type="SUPFAM" id="SSF54427">
    <property type="entry name" value="NTF2-like"/>
    <property type="match status" value="1"/>
</dbReference>
<dbReference type="InterPro" id="IPR027843">
    <property type="entry name" value="DUF4440"/>
</dbReference>
<protein>
    <submittedName>
        <fullName evidence="2">DUF4440 domain-containing protein</fullName>
    </submittedName>
</protein>
<gene>
    <name evidence="2" type="ORF">GSU69_08685</name>
</gene>
<accession>A0ABX6GZ93</accession>
<keyword evidence="3" id="KW-1185">Reference proteome</keyword>
<evidence type="ECO:0000313" key="3">
    <source>
        <dbReference type="Proteomes" id="UP000464597"/>
    </source>
</evidence>
<evidence type="ECO:0000259" key="1">
    <source>
        <dbReference type="Pfam" id="PF14534"/>
    </source>
</evidence>
<name>A0ABX6GZ93_9MICO</name>
<evidence type="ECO:0000313" key="2">
    <source>
        <dbReference type="EMBL" id="QHC62748.1"/>
    </source>
</evidence>
<dbReference type="Gene3D" id="3.10.450.50">
    <property type="match status" value="1"/>
</dbReference>